<feature type="domain" description="Sensor histidine kinase NatK-like C-terminal" evidence="2">
    <location>
        <begin position="315"/>
        <end position="418"/>
    </location>
</feature>
<keyword evidence="1" id="KW-1133">Transmembrane helix</keyword>
<dbReference type="AlphaFoldDB" id="A0A0W1B183"/>
<dbReference type="PANTHER" id="PTHR40448:SF1">
    <property type="entry name" value="TWO-COMPONENT SENSOR HISTIDINE KINASE"/>
    <property type="match status" value="1"/>
</dbReference>
<evidence type="ECO:0000256" key="1">
    <source>
        <dbReference type="SAM" id="Phobius"/>
    </source>
</evidence>
<gene>
    <name evidence="3" type="ORF">UQ64_10650</name>
</gene>
<dbReference type="PANTHER" id="PTHR40448">
    <property type="entry name" value="TWO-COMPONENT SENSOR HISTIDINE KINASE"/>
    <property type="match status" value="1"/>
</dbReference>
<dbReference type="SUPFAM" id="SSF55874">
    <property type="entry name" value="ATPase domain of HSP90 chaperone/DNA topoisomerase II/histidine kinase"/>
    <property type="match status" value="1"/>
</dbReference>
<comment type="caution">
    <text evidence="3">The sequence shown here is derived from an EMBL/GenBank/DDBJ whole genome shotgun (WGS) entry which is preliminary data.</text>
</comment>
<sequence length="435" mass="49599">MNNILLDELFYALTLAALPFIIHYYYNDYFPSIWESKTILYAVYTAYYVFVLLLHHSPLPGMLMLGLNITGIVLLSFLYKGKILWRIGAGLFIVALIMLSDAATAPVYTTSEYIFTLFLSKILMFLLVKITLRFTKAFGEGNLGSWYWIGLFCFPFISILSIAKLSGELSLREYPALYPILSGGMLLINFLIILLCDRVLTIQSAQNKNYLLEQQNTYYMNQYLLTKERQQEVFTFQHDFRNILLGLRSQLQAGEKDAGLNDVDKLLGVIELSSGGCNTGSILIDSIMNYKQQFANKLGIAFHSDIQIPPQLDLDAYAISIILGNTLDNAIEACKHPDLTEPYIKFQFHYHKGTLFIRIQNPYQHSIRTNHFGELATTKRDKHFHGIGLKSVKKAVEETGGIWDITYENQIFQVEICLFNIEILSVAETEQKCTS</sequence>
<feature type="transmembrane region" description="Helical" evidence="1">
    <location>
        <begin position="114"/>
        <end position="132"/>
    </location>
</feature>
<feature type="transmembrane region" description="Helical" evidence="1">
    <location>
        <begin position="91"/>
        <end position="108"/>
    </location>
</feature>
<accession>A0A0W1B183</accession>
<keyword evidence="4" id="KW-1185">Reference proteome</keyword>
<evidence type="ECO:0000259" key="2">
    <source>
        <dbReference type="Pfam" id="PF14501"/>
    </source>
</evidence>
<keyword evidence="1" id="KW-0472">Membrane</keyword>
<dbReference type="Proteomes" id="UP000054709">
    <property type="component" value="Unassembled WGS sequence"/>
</dbReference>
<dbReference type="GO" id="GO:0042802">
    <property type="term" value="F:identical protein binding"/>
    <property type="evidence" value="ECO:0007669"/>
    <property type="project" value="TreeGrafter"/>
</dbReference>
<dbReference type="Pfam" id="PF14501">
    <property type="entry name" value="HATPase_c_5"/>
    <property type="match status" value="1"/>
</dbReference>
<feature type="transmembrane region" description="Helical" evidence="1">
    <location>
        <begin position="38"/>
        <end position="55"/>
    </location>
</feature>
<reference evidence="3 4" key="1">
    <citation type="journal article" date="2015" name="Int. Biodeterior. Biodegradation">
        <title>Physiological and genetic screening methods for the isolation of methyl tert-butyl ether-degrading bacteria for bioremediation purposes.</title>
        <authorList>
            <person name="Guisado I.M."/>
            <person name="Purswani J."/>
            <person name="Gonzalez Lopez J."/>
            <person name="Pozo C."/>
        </authorList>
    </citation>
    <scope>NUCLEOTIDE SEQUENCE [LARGE SCALE GENOMIC DNA]</scope>
    <source>
        <strain evidence="3 4">SH7</strain>
    </source>
</reference>
<feature type="transmembrane region" description="Helical" evidence="1">
    <location>
        <begin position="175"/>
        <end position="196"/>
    </location>
</feature>
<dbReference type="InterPro" id="IPR032834">
    <property type="entry name" value="NatK-like_C"/>
</dbReference>
<dbReference type="InterPro" id="IPR036890">
    <property type="entry name" value="HATPase_C_sf"/>
</dbReference>
<proteinExistence type="predicted"/>
<evidence type="ECO:0000313" key="4">
    <source>
        <dbReference type="Proteomes" id="UP000054709"/>
    </source>
</evidence>
<name>A0A0W1B183_9BACL</name>
<dbReference type="EMBL" id="LCZJ02000018">
    <property type="protein sequence ID" value="KTD87280.1"/>
    <property type="molecule type" value="Genomic_DNA"/>
</dbReference>
<dbReference type="RefSeq" id="WP_060622805.1">
    <property type="nucleotide sequence ID" value="NZ_LCZJ02000018.1"/>
</dbReference>
<protein>
    <recommendedName>
        <fullName evidence="2">Sensor histidine kinase NatK-like C-terminal domain-containing protein</fullName>
    </recommendedName>
</protein>
<feature type="transmembrane region" description="Helical" evidence="1">
    <location>
        <begin position="61"/>
        <end position="79"/>
    </location>
</feature>
<feature type="transmembrane region" description="Helical" evidence="1">
    <location>
        <begin position="6"/>
        <end position="26"/>
    </location>
</feature>
<keyword evidence="1" id="KW-0812">Transmembrane</keyword>
<dbReference type="OrthoDB" id="9813149at2"/>
<feature type="transmembrane region" description="Helical" evidence="1">
    <location>
        <begin position="144"/>
        <end position="163"/>
    </location>
</feature>
<evidence type="ECO:0000313" key="3">
    <source>
        <dbReference type="EMBL" id="KTD87280.1"/>
    </source>
</evidence>
<dbReference type="CDD" id="cd16935">
    <property type="entry name" value="HATPase_AgrC-ComD-like"/>
    <property type="match status" value="1"/>
</dbReference>
<organism evidence="3 4">
    <name type="scientific">Paenibacillus etheri</name>
    <dbReference type="NCBI Taxonomy" id="1306852"/>
    <lineage>
        <taxon>Bacteria</taxon>
        <taxon>Bacillati</taxon>
        <taxon>Bacillota</taxon>
        <taxon>Bacilli</taxon>
        <taxon>Bacillales</taxon>
        <taxon>Paenibacillaceae</taxon>
        <taxon>Paenibacillus</taxon>
    </lineage>
</organism>
<dbReference type="Gene3D" id="3.30.565.10">
    <property type="entry name" value="Histidine kinase-like ATPase, C-terminal domain"/>
    <property type="match status" value="1"/>
</dbReference>